<name>A0ABW4IDJ6_9SPHI</name>
<keyword evidence="2 4" id="KW-0808">Transferase</keyword>
<evidence type="ECO:0000256" key="4">
    <source>
        <dbReference type="RuleBase" id="RU003733"/>
    </source>
</evidence>
<dbReference type="PIRSF" id="PIRSF000538">
    <property type="entry name" value="GlpK"/>
    <property type="match status" value="1"/>
</dbReference>
<dbReference type="CDD" id="cd07770">
    <property type="entry name" value="ASKHA_NBD_FGGY_GntK"/>
    <property type="match status" value="1"/>
</dbReference>
<dbReference type="InterPro" id="IPR018485">
    <property type="entry name" value="FGGY_C"/>
</dbReference>
<dbReference type="SUPFAM" id="SSF53067">
    <property type="entry name" value="Actin-like ATPase domain"/>
    <property type="match status" value="2"/>
</dbReference>
<dbReference type="Proteomes" id="UP001597118">
    <property type="component" value="Unassembled WGS sequence"/>
</dbReference>
<keyword evidence="3 4" id="KW-0418">Kinase</keyword>
<protein>
    <submittedName>
        <fullName evidence="7">Gluconokinase</fullName>
        <ecNumber evidence="7">2.7.1.12</ecNumber>
    </submittedName>
</protein>
<sequence length="494" mass="54283">MAIALTIDLGTTNLKVGLVNEGGEILNLRSVAVPVINSAAGGAEHNPEELKKLIIGLSKEMLTQSNVAHQIDYIVSSTYQFGLMLLDGQKKPITGLTLLADIRSQKTFDAFLEAYADVDLYAQTGCPLMSPYLLARLFYFSTHEKETLKQAKYFTDSKAFLFEWLTGEFVTDMSTAAATQIYNIHQQTWDETLLSRLGLSGKQFPEIKEGTSYLSALKEELRAELGLKSGVKVLLGVYDGAALGVGLGALKPGVGIINVGTSAMLRVPGTLPAFDKSDNKRIQPYALNNQIFLNGGALNNAALPINWLRNSLFEVDVQDPAMLDIGNGSPLLCFPYLTSERDSKTGPYASGVFFGLRQYHNKTDMARAVLEGVAYSMRYLYEALKENNLEVTELRMGGGGAQIKPWTQIFANILGLPIHIPSDDQIALIGSAMLAFVADGKYKDITVLDEQMNKNSINIYPDNKVLGIHDERYLFFKKVRETLAPLYKEHAALC</sequence>
<dbReference type="EC" id="2.7.1.12" evidence="7"/>
<dbReference type="EMBL" id="JBHUDG010000005">
    <property type="protein sequence ID" value="MFD1629676.1"/>
    <property type="molecule type" value="Genomic_DNA"/>
</dbReference>
<dbReference type="PANTHER" id="PTHR43095">
    <property type="entry name" value="SUGAR KINASE"/>
    <property type="match status" value="1"/>
</dbReference>
<evidence type="ECO:0000313" key="8">
    <source>
        <dbReference type="Proteomes" id="UP001597118"/>
    </source>
</evidence>
<dbReference type="InterPro" id="IPR043129">
    <property type="entry name" value="ATPase_NBD"/>
</dbReference>
<dbReference type="InterPro" id="IPR018483">
    <property type="entry name" value="Carb_kinase_FGGY_CS"/>
</dbReference>
<dbReference type="InterPro" id="IPR000577">
    <property type="entry name" value="Carb_kinase_FGGY"/>
</dbReference>
<feature type="domain" description="Carbohydrate kinase FGGY C-terminal" evidence="6">
    <location>
        <begin position="257"/>
        <end position="438"/>
    </location>
</feature>
<dbReference type="InterPro" id="IPR050406">
    <property type="entry name" value="FGGY_Carb_Kinase"/>
</dbReference>
<evidence type="ECO:0000259" key="6">
    <source>
        <dbReference type="Pfam" id="PF02782"/>
    </source>
</evidence>
<dbReference type="Pfam" id="PF02782">
    <property type="entry name" value="FGGY_C"/>
    <property type="match status" value="1"/>
</dbReference>
<keyword evidence="8" id="KW-1185">Reference proteome</keyword>
<evidence type="ECO:0000259" key="5">
    <source>
        <dbReference type="Pfam" id="PF00370"/>
    </source>
</evidence>
<dbReference type="Gene3D" id="3.30.420.40">
    <property type="match status" value="2"/>
</dbReference>
<dbReference type="GO" id="GO:0046316">
    <property type="term" value="F:gluconokinase activity"/>
    <property type="evidence" value="ECO:0007669"/>
    <property type="project" value="UniProtKB-EC"/>
</dbReference>
<comment type="caution">
    <text evidence="7">The sequence shown here is derived from an EMBL/GenBank/DDBJ whole genome shotgun (WGS) entry which is preliminary data.</text>
</comment>
<feature type="domain" description="Carbohydrate kinase FGGY N-terminal" evidence="5">
    <location>
        <begin position="4"/>
        <end position="242"/>
    </location>
</feature>
<dbReference type="PANTHER" id="PTHR43095:SF2">
    <property type="entry name" value="GLUCONOKINASE"/>
    <property type="match status" value="1"/>
</dbReference>
<evidence type="ECO:0000313" key="7">
    <source>
        <dbReference type="EMBL" id="MFD1629676.1"/>
    </source>
</evidence>
<gene>
    <name evidence="7" type="ORF">ACFSAH_07305</name>
</gene>
<dbReference type="Pfam" id="PF00370">
    <property type="entry name" value="FGGY_N"/>
    <property type="match status" value="1"/>
</dbReference>
<comment type="similarity">
    <text evidence="1 4">Belongs to the FGGY kinase family.</text>
</comment>
<reference evidence="8" key="1">
    <citation type="journal article" date="2019" name="Int. J. Syst. Evol. Microbiol.">
        <title>The Global Catalogue of Microorganisms (GCM) 10K type strain sequencing project: providing services to taxonomists for standard genome sequencing and annotation.</title>
        <authorList>
            <consortium name="The Broad Institute Genomics Platform"/>
            <consortium name="The Broad Institute Genome Sequencing Center for Infectious Disease"/>
            <person name="Wu L."/>
            <person name="Ma J."/>
        </authorList>
    </citation>
    <scope>NUCLEOTIDE SEQUENCE [LARGE SCALE GENOMIC DNA]</scope>
    <source>
        <strain evidence="8">CCUG 53762</strain>
    </source>
</reference>
<dbReference type="PROSITE" id="PS00445">
    <property type="entry name" value="FGGY_KINASES_2"/>
    <property type="match status" value="1"/>
</dbReference>
<accession>A0ABW4IDJ6</accession>
<dbReference type="RefSeq" id="WP_379662054.1">
    <property type="nucleotide sequence ID" value="NZ_JBHUDG010000005.1"/>
</dbReference>
<proteinExistence type="inferred from homology"/>
<evidence type="ECO:0000256" key="3">
    <source>
        <dbReference type="ARBA" id="ARBA00022777"/>
    </source>
</evidence>
<evidence type="ECO:0000256" key="2">
    <source>
        <dbReference type="ARBA" id="ARBA00022679"/>
    </source>
</evidence>
<evidence type="ECO:0000256" key="1">
    <source>
        <dbReference type="ARBA" id="ARBA00009156"/>
    </source>
</evidence>
<dbReference type="InterPro" id="IPR018484">
    <property type="entry name" value="FGGY_N"/>
</dbReference>
<organism evidence="7 8">
    <name type="scientific">Pseudopedobacter beijingensis</name>
    <dbReference type="NCBI Taxonomy" id="1207056"/>
    <lineage>
        <taxon>Bacteria</taxon>
        <taxon>Pseudomonadati</taxon>
        <taxon>Bacteroidota</taxon>
        <taxon>Sphingobacteriia</taxon>
        <taxon>Sphingobacteriales</taxon>
        <taxon>Sphingobacteriaceae</taxon>
        <taxon>Pseudopedobacter</taxon>
    </lineage>
</organism>